<dbReference type="RefSeq" id="WP_146957099.1">
    <property type="nucleotide sequence ID" value="NZ_CP042467.1"/>
</dbReference>
<dbReference type="KEGG" id="bbae:FRD01_01835"/>
<sequence length="144" mass="15469">MRSRICVLVIAAAGLLASCEKESAPARSAQANDVLYTVEPIVVSGKSGEDVEVPVVIRSNPGFKINKDFPWKIKVPSSEALLAESAELDASSIELGETKARGVVRVKPTAGTHQGKVIADFSICNDDVCKFYRDTEIAYTLKAE</sequence>
<dbReference type="EMBL" id="CP042467">
    <property type="protein sequence ID" value="QED26020.1"/>
    <property type="molecule type" value="Genomic_DNA"/>
</dbReference>
<dbReference type="OrthoDB" id="5511172at2"/>
<keyword evidence="2" id="KW-1185">Reference proteome</keyword>
<dbReference type="AlphaFoldDB" id="A0A5B8XJQ5"/>
<proteinExistence type="predicted"/>
<protein>
    <recommendedName>
        <fullName evidence="3">Thiol:disulfide interchange protein DsbD N-terminal domain-containing protein</fullName>
    </recommendedName>
</protein>
<evidence type="ECO:0000313" key="2">
    <source>
        <dbReference type="Proteomes" id="UP000321595"/>
    </source>
</evidence>
<evidence type="ECO:0000313" key="1">
    <source>
        <dbReference type="EMBL" id="QED26020.1"/>
    </source>
</evidence>
<dbReference type="Proteomes" id="UP000321595">
    <property type="component" value="Chromosome"/>
</dbReference>
<accession>A0A5B8XJQ5</accession>
<name>A0A5B8XJQ5_9DELT</name>
<reference evidence="1 2" key="1">
    <citation type="submission" date="2019-08" db="EMBL/GenBank/DDBJ databases">
        <authorList>
            <person name="Liang Q."/>
        </authorList>
    </citation>
    <scope>NUCLEOTIDE SEQUENCE [LARGE SCALE GENOMIC DNA]</scope>
    <source>
        <strain evidence="1 2">V1718</strain>
    </source>
</reference>
<dbReference type="PROSITE" id="PS51257">
    <property type="entry name" value="PROKAR_LIPOPROTEIN"/>
    <property type="match status" value="1"/>
</dbReference>
<evidence type="ECO:0008006" key="3">
    <source>
        <dbReference type="Google" id="ProtNLM"/>
    </source>
</evidence>
<gene>
    <name evidence="1" type="ORF">FRD01_01835</name>
</gene>
<organism evidence="1 2">
    <name type="scientific">Microvenator marinus</name>
    <dbReference type="NCBI Taxonomy" id="2600177"/>
    <lineage>
        <taxon>Bacteria</taxon>
        <taxon>Deltaproteobacteria</taxon>
        <taxon>Bradymonadales</taxon>
        <taxon>Microvenatoraceae</taxon>
        <taxon>Microvenator</taxon>
    </lineage>
</organism>